<organism evidence="2 3">
    <name type="scientific">Kutzneria chonburiensis</name>
    <dbReference type="NCBI Taxonomy" id="1483604"/>
    <lineage>
        <taxon>Bacteria</taxon>
        <taxon>Bacillati</taxon>
        <taxon>Actinomycetota</taxon>
        <taxon>Actinomycetes</taxon>
        <taxon>Pseudonocardiales</taxon>
        <taxon>Pseudonocardiaceae</taxon>
        <taxon>Kutzneria</taxon>
    </lineage>
</organism>
<keyword evidence="3" id="KW-1185">Reference proteome</keyword>
<reference evidence="2 3" key="1">
    <citation type="submission" date="2024-09" db="EMBL/GenBank/DDBJ databases">
        <authorList>
            <person name="Sun Q."/>
            <person name="Mori K."/>
        </authorList>
    </citation>
    <scope>NUCLEOTIDE SEQUENCE [LARGE SCALE GENOMIC DNA]</scope>
    <source>
        <strain evidence="2 3">TBRC 1432</strain>
    </source>
</reference>
<gene>
    <name evidence="2" type="ORF">ACFFH7_00125</name>
</gene>
<dbReference type="RefSeq" id="WP_273938628.1">
    <property type="nucleotide sequence ID" value="NZ_CP097263.1"/>
</dbReference>
<evidence type="ECO:0000313" key="3">
    <source>
        <dbReference type="Proteomes" id="UP001589810"/>
    </source>
</evidence>
<evidence type="ECO:0000256" key="1">
    <source>
        <dbReference type="SAM" id="MobiDB-lite"/>
    </source>
</evidence>
<dbReference type="Proteomes" id="UP001589810">
    <property type="component" value="Unassembled WGS sequence"/>
</dbReference>
<sequence length="61" mass="6490">MARTTLTLVRITPAAGNDGEPNQYRPAGLLITRTGNKVVALSTRRDPNRPPYASPTGKDAA</sequence>
<name>A0ABV6MI71_9PSEU</name>
<proteinExistence type="predicted"/>
<evidence type="ECO:0000313" key="2">
    <source>
        <dbReference type="EMBL" id="MFC0539864.1"/>
    </source>
</evidence>
<protein>
    <submittedName>
        <fullName evidence="2">Uncharacterized protein</fullName>
    </submittedName>
</protein>
<accession>A0ABV6MI71</accession>
<feature type="region of interest" description="Disordered" evidence="1">
    <location>
        <begin position="41"/>
        <end position="61"/>
    </location>
</feature>
<dbReference type="EMBL" id="JBHLUD010000001">
    <property type="protein sequence ID" value="MFC0539864.1"/>
    <property type="molecule type" value="Genomic_DNA"/>
</dbReference>
<comment type="caution">
    <text evidence="2">The sequence shown here is derived from an EMBL/GenBank/DDBJ whole genome shotgun (WGS) entry which is preliminary data.</text>
</comment>